<organism evidence="3 4">
    <name type="scientific">Nocardia jiangsuensis</name>
    <dbReference type="NCBI Taxonomy" id="1691563"/>
    <lineage>
        <taxon>Bacteria</taxon>
        <taxon>Bacillati</taxon>
        <taxon>Actinomycetota</taxon>
        <taxon>Actinomycetes</taxon>
        <taxon>Mycobacteriales</taxon>
        <taxon>Nocardiaceae</taxon>
        <taxon>Nocardia</taxon>
    </lineage>
</organism>
<protein>
    <submittedName>
        <fullName evidence="3">Alpha/beta fold hydrolase</fullName>
    </submittedName>
</protein>
<dbReference type="PANTHER" id="PTHR43433:SF5">
    <property type="entry name" value="AB HYDROLASE-1 DOMAIN-CONTAINING PROTEIN"/>
    <property type="match status" value="1"/>
</dbReference>
<gene>
    <name evidence="3" type="ORF">ACFO0B_14730</name>
</gene>
<dbReference type="InterPro" id="IPR000073">
    <property type="entry name" value="AB_hydrolase_1"/>
</dbReference>
<dbReference type="PANTHER" id="PTHR43433">
    <property type="entry name" value="HYDROLASE, ALPHA/BETA FOLD FAMILY PROTEIN"/>
    <property type="match status" value="1"/>
</dbReference>
<evidence type="ECO:0000259" key="2">
    <source>
        <dbReference type="Pfam" id="PF00561"/>
    </source>
</evidence>
<reference evidence="4" key="1">
    <citation type="journal article" date="2019" name="Int. J. Syst. Evol. Microbiol.">
        <title>The Global Catalogue of Microorganisms (GCM) 10K type strain sequencing project: providing services to taxonomists for standard genome sequencing and annotation.</title>
        <authorList>
            <consortium name="The Broad Institute Genomics Platform"/>
            <consortium name="The Broad Institute Genome Sequencing Center for Infectious Disease"/>
            <person name="Wu L."/>
            <person name="Ma J."/>
        </authorList>
    </citation>
    <scope>NUCLEOTIDE SEQUENCE [LARGE SCALE GENOMIC DNA]</scope>
    <source>
        <strain evidence="4">CGMCC 4.7330</strain>
    </source>
</reference>
<dbReference type="Gene3D" id="3.40.50.1820">
    <property type="entry name" value="alpha/beta hydrolase"/>
    <property type="match status" value="1"/>
</dbReference>
<dbReference type="PRINTS" id="PR00111">
    <property type="entry name" value="ABHYDROLASE"/>
</dbReference>
<proteinExistence type="predicted"/>
<sequence>MRAKKLRRMAGYRAGLRSRTYATALLNRPTAPRRTLEVRAADGTRLRVYAYGPEDAKPVVLIHGWTCAIEYWNAQINTFAGEYRVIAYDQRGHGGSELGRGKLSMDVLADDLVAVLDAALAPGERAVLVGHSLGGMTVQAWAARYPERVREQARAVLLTNTASGRLVAETTVLPWFNRTARFLRRKLALPLVVGRLGLGLPILFPPVAPIRWLFARGIMHPSSTRELLDYSMGVVRSCPSLVRAKFGLLLAEMDLGDAARHLSVPTTVLAGEFDHLTPRVHADRIAELLRESGNLERQAVLPTGHLGNVEAYPQFNEELARVLVAAGDERMPAAG</sequence>
<keyword evidence="1" id="KW-1133">Transmembrane helix</keyword>
<dbReference type="GO" id="GO:0016787">
    <property type="term" value="F:hydrolase activity"/>
    <property type="evidence" value="ECO:0007669"/>
    <property type="project" value="UniProtKB-KW"/>
</dbReference>
<dbReference type="InterPro" id="IPR029058">
    <property type="entry name" value="AB_hydrolase_fold"/>
</dbReference>
<keyword evidence="1" id="KW-0812">Transmembrane</keyword>
<dbReference type="SUPFAM" id="SSF53474">
    <property type="entry name" value="alpha/beta-Hydrolases"/>
    <property type="match status" value="1"/>
</dbReference>
<dbReference type="Proteomes" id="UP001595696">
    <property type="component" value="Unassembled WGS sequence"/>
</dbReference>
<comment type="caution">
    <text evidence="3">The sequence shown here is derived from an EMBL/GenBank/DDBJ whole genome shotgun (WGS) entry which is preliminary data.</text>
</comment>
<dbReference type="RefSeq" id="WP_378612988.1">
    <property type="nucleotide sequence ID" value="NZ_JBHSAX010000014.1"/>
</dbReference>
<accession>A0ABV8DU84</accession>
<evidence type="ECO:0000256" key="1">
    <source>
        <dbReference type="SAM" id="Phobius"/>
    </source>
</evidence>
<keyword evidence="4" id="KW-1185">Reference proteome</keyword>
<name>A0ABV8DU84_9NOCA</name>
<evidence type="ECO:0000313" key="3">
    <source>
        <dbReference type="EMBL" id="MFC3963244.1"/>
    </source>
</evidence>
<feature type="transmembrane region" description="Helical" evidence="1">
    <location>
        <begin position="187"/>
        <end position="204"/>
    </location>
</feature>
<keyword evidence="3" id="KW-0378">Hydrolase</keyword>
<dbReference type="EMBL" id="JBHSAX010000014">
    <property type="protein sequence ID" value="MFC3963244.1"/>
    <property type="molecule type" value="Genomic_DNA"/>
</dbReference>
<keyword evidence="1" id="KW-0472">Membrane</keyword>
<evidence type="ECO:0000313" key="4">
    <source>
        <dbReference type="Proteomes" id="UP001595696"/>
    </source>
</evidence>
<feature type="domain" description="AB hydrolase-1" evidence="2">
    <location>
        <begin position="57"/>
        <end position="150"/>
    </location>
</feature>
<dbReference type="Pfam" id="PF00561">
    <property type="entry name" value="Abhydrolase_1"/>
    <property type="match status" value="1"/>
</dbReference>
<dbReference type="InterPro" id="IPR050471">
    <property type="entry name" value="AB_hydrolase"/>
</dbReference>